<gene>
    <name evidence="1" type="ORF">PHPALM_31738</name>
</gene>
<sequence>MASSKSDTYDAFASPAASHAVDMEFSSMQSASSVLRSTATTSDKTLYDHDLVMVFPRREGGEQKKPDDFTLHSFVHIMMGKDPERSDRANKIVVDPFQRVLRTSRCFLDERGCDVVMDTSNDHNEDSEQRRLETQQQLLKNEYTQFIGSSEATTETKFCELIATAIARRVQLACGLTTRMFL</sequence>
<dbReference type="AlphaFoldDB" id="A0A2P4X1U4"/>
<evidence type="ECO:0000313" key="2">
    <source>
        <dbReference type="Proteomes" id="UP000237271"/>
    </source>
</evidence>
<protein>
    <submittedName>
        <fullName evidence="1">Anoctamin-like protein</fullName>
    </submittedName>
</protein>
<organism evidence="1 2">
    <name type="scientific">Phytophthora palmivora</name>
    <dbReference type="NCBI Taxonomy" id="4796"/>
    <lineage>
        <taxon>Eukaryota</taxon>
        <taxon>Sar</taxon>
        <taxon>Stramenopiles</taxon>
        <taxon>Oomycota</taxon>
        <taxon>Peronosporomycetes</taxon>
        <taxon>Peronosporales</taxon>
        <taxon>Peronosporaceae</taxon>
        <taxon>Phytophthora</taxon>
    </lineage>
</organism>
<accession>A0A2P4X1U4</accession>
<name>A0A2P4X1U4_9STRA</name>
<evidence type="ECO:0000313" key="1">
    <source>
        <dbReference type="EMBL" id="POM59522.1"/>
    </source>
</evidence>
<keyword evidence="2" id="KW-1185">Reference proteome</keyword>
<dbReference type="EMBL" id="NCKW01017122">
    <property type="protein sequence ID" value="POM59522.1"/>
    <property type="molecule type" value="Genomic_DNA"/>
</dbReference>
<dbReference type="Proteomes" id="UP000237271">
    <property type="component" value="Unassembled WGS sequence"/>
</dbReference>
<comment type="caution">
    <text evidence="1">The sequence shown here is derived from an EMBL/GenBank/DDBJ whole genome shotgun (WGS) entry which is preliminary data.</text>
</comment>
<feature type="non-terminal residue" evidence="1">
    <location>
        <position position="182"/>
    </location>
</feature>
<reference evidence="1 2" key="1">
    <citation type="journal article" date="2017" name="Genome Biol. Evol.">
        <title>Phytophthora megakarya and P. palmivora, closely related causal agents of cacao black pod rot, underwent increases in genome sizes and gene numbers by different mechanisms.</title>
        <authorList>
            <person name="Ali S.S."/>
            <person name="Shao J."/>
            <person name="Lary D.J."/>
            <person name="Kronmiller B."/>
            <person name="Shen D."/>
            <person name="Strem M.D."/>
            <person name="Amoako-Attah I."/>
            <person name="Akrofi A.Y."/>
            <person name="Begoude B.A."/>
            <person name="Ten Hoopen G.M."/>
            <person name="Coulibaly K."/>
            <person name="Kebe B.I."/>
            <person name="Melnick R.L."/>
            <person name="Guiltinan M.J."/>
            <person name="Tyler B.M."/>
            <person name="Meinhardt L.W."/>
            <person name="Bailey B.A."/>
        </authorList>
    </citation>
    <scope>NUCLEOTIDE SEQUENCE [LARGE SCALE GENOMIC DNA]</scope>
    <source>
        <strain evidence="2">sbr112.9</strain>
    </source>
</reference>
<proteinExistence type="predicted"/>